<reference evidence="1 2" key="1">
    <citation type="submission" date="2009-10" db="EMBL/GenBank/DDBJ databases">
        <authorList>
            <person name="Weinstock G."/>
            <person name="Sodergren E."/>
            <person name="Clifton S."/>
            <person name="Fulton L."/>
            <person name="Fulton B."/>
            <person name="Courtney L."/>
            <person name="Fronick C."/>
            <person name="Harrison M."/>
            <person name="Strong C."/>
            <person name="Farmer C."/>
            <person name="Delahaunty K."/>
            <person name="Markovic C."/>
            <person name="Hall O."/>
            <person name="Minx P."/>
            <person name="Tomlinson C."/>
            <person name="Mitreva M."/>
            <person name="Nelson J."/>
            <person name="Hou S."/>
            <person name="Wollam A."/>
            <person name="Pepin K.H."/>
            <person name="Johnson M."/>
            <person name="Bhonagiri V."/>
            <person name="Nash W.E."/>
            <person name="Warren W."/>
            <person name="Chinwalla A."/>
            <person name="Mardis E.R."/>
            <person name="Wilson R.K."/>
        </authorList>
    </citation>
    <scope>NUCLEOTIDE SEQUENCE [LARGE SCALE GENOMIC DNA]</scope>
    <source>
        <strain evidence="2">ATCC 25996 / DSM 4631 / NCTC 10774 / M26</strain>
    </source>
</reference>
<protein>
    <submittedName>
        <fullName evidence="1">Uncharacterized protein</fullName>
    </submittedName>
</protein>
<dbReference type="STRING" id="546266.NEIMUCOT_05401"/>
<dbReference type="AlphaFoldDB" id="D2ZXP7"/>
<name>D2ZXP7_NEIM2</name>
<dbReference type="Proteomes" id="UP000003344">
    <property type="component" value="Unassembled WGS sequence"/>
</dbReference>
<proteinExistence type="predicted"/>
<organism evidence="1 2">
    <name type="scientific">Neisseria mucosa (strain ATCC 25996 / DSM 4631 / NCTC 10774 / M26)</name>
    <dbReference type="NCBI Taxonomy" id="546266"/>
    <lineage>
        <taxon>Bacteria</taxon>
        <taxon>Pseudomonadati</taxon>
        <taxon>Pseudomonadota</taxon>
        <taxon>Betaproteobacteria</taxon>
        <taxon>Neisseriales</taxon>
        <taxon>Neisseriaceae</taxon>
        <taxon>Neisseria</taxon>
    </lineage>
</organism>
<gene>
    <name evidence="1" type="ORF">NEIMUCOT_05401</name>
</gene>
<evidence type="ECO:0000313" key="2">
    <source>
        <dbReference type="Proteomes" id="UP000003344"/>
    </source>
</evidence>
<sequence>MVGGFGNNGTPLILDADCRIVGLWRGLCPRKTAWTIVWFGI</sequence>
<dbReference type="EMBL" id="ACDX02000010">
    <property type="protein sequence ID" value="EFC88232.1"/>
    <property type="molecule type" value="Genomic_DNA"/>
</dbReference>
<comment type="caution">
    <text evidence="1">The sequence shown here is derived from an EMBL/GenBank/DDBJ whole genome shotgun (WGS) entry which is preliminary data.</text>
</comment>
<evidence type="ECO:0000313" key="1">
    <source>
        <dbReference type="EMBL" id="EFC88232.1"/>
    </source>
</evidence>
<accession>D2ZXP7</accession>